<reference evidence="3" key="1">
    <citation type="journal article" date="2019" name="Int. J. Syst. Evol. Microbiol.">
        <title>The Global Catalogue of Microorganisms (GCM) 10K type strain sequencing project: providing services to taxonomists for standard genome sequencing and annotation.</title>
        <authorList>
            <consortium name="The Broad Institute Genomics Platform"/>
            <consortium name="The Broad Institute Genome Sequencing Center for Infectious Disease"/>
            <person name="Wu L."/>
            <person name="Ma J."/>
        </authorList>
    </citation>
    <scope>NUCLEOTIDE SEQUENCE [LARGE SCALE GENOMIC DNA]</scope>
    <source>
        <strain evidence="3">JCM 17316</strain>
    </source>
</reference>
<sequence length="59" mass="6313">MTGQGRKLRLAVPDEPPRLTPGTAGVLLRILLKATAQASRPHDERGSESCNTGHPPKND</sequence>
<gene>
    <name evidence="2" type="ORF">GCM10022416_11850</name>
</gene>
<feature type="region of interest" description="Disordered" evidence="1">
    <location>
        <begin position="1"/>
        <end position="23"/>
    </location>
</feature>
<evidence type="ECO:0000313" key="3">
    <source>
        <dbReference type="Proteomes" id="UP001500266"/>
    </source>
</evidence>
<evidence type="ECO:0000256" key="1">
    <source>
        <dbReference type="SAM" id="MobiDB-lite"/>
    </source>
</evidence>
<dbReference type="Proteomes" id="UP001500266">
    <property type="component" value="Unassembled WGS sequence"/>
</dbReference>
<organism evidence="2 3">
    <name type="scientific">Actinomadura keratinilytica</name>
    <dbReference type="NCBI Taxonomy" id="547461"/>
    <lineage>
        <taxon>Bacteria</taxon>
        <taxon>Bacillati</taxon>
        <taxon>Actinomycetota</taxon>
        <taxon>Actinomycetes</taxon>
        <taxon>Streptosporangiales</taxon>
        <taxon>Thermomonosporaceae</taxon>
        <taxon>Actinomadura</taxon>
    </lineage>
</organism>
<protein>
    <submittedName>
        <fullName evidence="2">Uncharacterized protein</fullName>
    </submittedName>
</protein>
<dbReference type="EMBL" id="BAABDO010000010">
    <property type="protein sequence ID" value="GAA4132258.1"/>
    <property type="molecule type" value="Genomic_DNA"/>
</dbReference>
<dbReference type="RefSeq" id="WP_378270736.1">
    <property type="nucleotide sequence ID" value="NZ_JBHTFR010000001.1"/>
</dbReference>
<feature type="region of interest" description="Disordered" evidence="1">
    <location>
        <begin position="36"/>
        <end position="59"/>
    </location>
</feature>
<name>A0ABP7Y804_9ACTN</name>
<evidence type="ECO:0000313" key="2">
    <source>
        <dbReference type="EMBL" id="GAA4132258.1"/>
    </source>
</evidence>
<proteinExistence type="predicted"/>
<keyword evidence="3" id="KW-1185">Reference proteome</keyword>
<accession>A0ABP7Y804</accession>
<comment type="caution">
    <text evidence="2">The sequence shown here is derived from an EMBL/GenBank/DDBJ whole genome shotgun (WGS) entry which is preliminary data.</text>
</comment>